<gene>
    <name evidence="1" type="ORF">TRICI_000277</name>
</gene>
<proteinExistence type="predicted"/>
<evidence type="ECO:0000313" key="1">
    <source>
        <dbReference type="EMBL" id="KAA8917584.1"/>
    </source>
</evidence>
<protein>
    <submittedName>
        <fullName evidence="1">Uncharacterized protein</fullName>
    </submittedName>
</protein>
<sequence>MGRGMSNTEPRRREMPVISVVDKLNSPFMDSMKGADEELIDSLDLKRDSLGSRNFGSNSRFQLGDPYTSLKLNDEMDKFYKSVWSSKKLRTNTAEFRKRLELLKLKQQLALDHMNDEEDDGSFNFLFRDFVGHLNVMIDAVSSHYWIPPLLVPLIQLGGYDNPNCQQAFSEVSVILRRISSCQEQDATLSFAILTDVWHELTEIMRIQDCPNSELAFEMLKTTIEKTPLSPELIYKVSIMRNIYPDFYTDGQLQFRLMRARLFKCLATRLTTEYYVDEMDKVRLVQEAMNEIHISYSEEPTTEIRQLLSESLANCNLTAYSPSELTLPDLRGNHYSKDLEHYLNYYQQQQQQQPQRQLRSRRRNIFRYRRENKHHHQVLNAEAARITKRDAPPPRHPRIPSPTPFSRFETKIHDQFKNARTSMQNFSSEVENKHPSLKRASDFIQRSPAKFKYQIRERLFKPQAP</sequence>
<dbReference type="VEuPathDB" id="FungiDB:TRICI_000277"/>
<dbReference type="AlphaFoldDB" id="A0A642VDX9"/>
<dbReference type="EMBL" id="SWFS01000026">
    <property type="protein sequence ID" value="KAA8917584.1"/>
    <property type="molecule type" value="Genomic_DNA"/>
</dbReference>
<comment type="caution">
    <text evidence="1">The sequence shown here is derived from an EMBL/GenBank/DDBJ whole genome shotgun (WGS) entry which is preliminary data.</text>
</comment>
<name>A0A642VDX9_9ASCO</name>
<evidence type="ECO:0000313" key="2">
    <source>
        <dbReference type="Proteomes" id="UP000761534"/>
    </source>
</evidence>
<reference evidence="1" key="1">
    <citation type="journal article" date="2019" name="G3 (Bethesda)">
        <title>Genome Assemblies of Two Rare Opportunistic Yeast Pathogens: Diutina rugosa (syn. Candida rugosa) and Trichomonascus ciferrii (syn. Candida ciferrii).</title>
        <authorList>
            <person name="Mixao V."/>
            <person name="Saus E."/>
            <person name="Hansen A.P."/>
            <person name="Lass-Florl C."/>
            <person name="Gabaldon T."/>
        </authorList>
    </citation>
    <scope>NUCLEOTIDE SEQUENCE</scope>
    <source>
        <strain evidence="1">CBS 4856</strain>
    </source>
</reference>
<accession>A0A642VDX9</accession>
<organism evidence="1 2">
    <name type="scientific">Trichomonascus ciferrii</name>
    <dbReference type="NCBI Taxonomy" id="44093"/>
    <lineage>
        <taxon>Eukaryota</taxon>
        <taxon>Fungi</taxon>
        <taxon>Dikarya</taxon>
        <taxon>Ascomycota</taxon>
        <taxon>Saccharomycotina</taxon>
        <taxon>Dipodascomycetes</taxon>
        <taxon>Dipodascales</taxon>
        <taxon>Trichomonascaceae</taxon>
        <taxon>Trichomonascus</taxon>
        <taxon>Trichomonascus ciferrii complex</taxon>
    </lineage>
</organism>
<dbReference type="Proteomes" id="UP000761534">
    <property type="component" value="Unassembled WGS sequence"/>
</dbReference>
<keyword evidence="2" id="KW-1185">Reference proteome</keyword>